<feature type="transmembrane region" description="Helical" evidence="1">
    <location>
        <begin position="58"/>
        <end position="82"/>
    </location>
</feature>
<keyword evidence="1" id="KW-0472">Membrane</keyword>
<dbReference type="AlphaFoldDB" id="A0AAW7W9G5"/>
<reference evidence="2" key="1">
    <citation type="submission" date="2023-07" db="EMBL/GenBank/DDBJ databases">
        <title>Whole Genome Sequencing of Colonoscopy isolates.</title>
        <authorList>
            <person name="Surve S.V."/>
            <person name="Valls R.A."/>
            <person name="Barrak K.E."/>
            <person name="Gardner T.B."/>
            <person name="O'Toole G.A."/>
        </authorList>
    </citation>
    <scope>NUCLEOTIDE SEQUENCE</scope>
    <source>
        <strain evidence="2">GP0012</strain>
    </source>
</reference>
<evidence type="ECO:0008006" key="4">
    <source>
        <dbReference type="Google" id="ProtNLM"/>
    </source>
</evidence>
<sequence>MKIYIGYLDSKWIYFDEENEVFQYQDQKNTSNWIMVAAPLAVFLLKGIASALNSAFGTLSYTINISIAMIGTLIVCGIMLMISKVKKKDPRTGWKTVVLKEKDLRTLLVKVISIFIIKILFIILGIYFLVTYIRETDFLCLMIYLLAFACVIHFHQEFKTSKIKKILKKQKILLNGLRDS</sequence>
<accession>A0AAW7W9G5</accession>
<feature type="transmembrane region" description="Helical" evidence="1">
    <location>
        <begin position="136"/>
        <end position="155"/>
    </location>
</feature>
<dbReference type="Proteomes" id="UP001170022">
    <property type="component" value="Unassembled WGS sequence"/>
</dbReference>
<keyword evidence="1" id="KW-0812">Transmembrane</keyword>
<organism evidence="2 3">
    <name type="scientific">Streptococcus oralis</name>
    <dbReference type="NCBI Taxonomy" id="1303"/>
    <lineage>
        <taxon>Bacteria</taxon>
        <taxon>Bacillati</taxon>
        <taxon>Bacillota</taxon>
        <taxon>Bacilli</taxon>
        <taxon>Lactobacillales</taxon>
        <taxon>Streptococcaceae</taxon>
        <taxon>Streptococcus</taxon>
    </lineage>
</organism>
<name>A0AAW7W9G5_STROR</name>
<dbReference type="EMBL" id="JAUONQ010000015">
    <property type="protein sequence ID" value="MDO6348893.1"/>
    <property type="molecule type" value="Genomic_DNA"/>
</dbReference>
<comment type="caution">
    <text evidence="2">The sequence shown here is derived from an EMBL/GenBank/DDBJ whole genome shotgun (WGS) entry which is preliminary data.</text>
</comment>
<feature type="transmembrane region" description="Helical" evidence="1">
    <location>
        <begin position="33"/>
        <end position="52"/>
    </location>
</feature>
<proteinExistence type="predicted"/>
<protein>
    <recommendedName>
        <fullName evidence="4">Tandem five-TM protein</fullName>
    </recommendedName>
</protein>
<evidence type="ECO:0000313" key="3">
    <source>
        <dbReference type="Proteomes" id="UP001170022"/>
    </source>
</evidence>
<feature type="transmembrane region" description="Helical" evidence="1">
    <location>
        <begin position="107"/>
        <end position="130"/>
    </location>
</feature>
<evidence type="ECO:0000313" key="2">
    <source>
        <dbReference type="EMBL" id="MDO6348893.1"/>
    </source>
</evidence>
<keyword evidence="1" id="KW-1133">Transmembrane helix</keyword>
<evidence type="ECO:0000256" key="1">
    <source>
        <dbReference type="SAM" id="Phobius"/>
    </source>
</evidence>
<dbReference type="RefSeq" id="WP_303434335.1">
    <property type="nucleotide sequence ID" value="NZ_JAUONO010000015.1"/>
</dbReference>
<gene>
    <name evidence="2" type="ORF">Q4441_10025</name>
</gene>